<feature type="non-terminal residue" evidence="1">
    <location>
        <position position="1"/>
    </location>
</feature>
<dbReference type="EMBL" id="GAIX01001876">
    <property type="protein sequence ID" value="JAA90684.1"/>
    <property type="molecule type" value="Transcribed_RNA"/>
</dbReference>
<reference evidence="1" key="2">
    <citation type="submission" date="2013-05" db="EMBL/GenBank/DDBJ databases">
        <authorList>
            <person name="Carter J.-M."/>
            <person name="Baker S.C."/>
            <person name="Pink R."/>
            <person name="Carter D.R.F."/>
            <person name="Collins A."/>
            <person name="Tomlin J."/>
            <person name="Gibbs M."/>
            <person name="Breuker C.J."/>
        </authorList>
    </citation>
    <scope>NUCLEOTIDE SEQUENCE</scope>
    <source>
        <tissue evidence="1">Ovary</tissue>
    </source>
</reference>
<reference evidence="1" key="1">
    <citation type="journal article" date="2013" name="BMC Genomics">
        <title>Unscrambling butterfly oogenesis.</title>
        <authorList>
            <person name="Carter J.M."/>
            <person name="Baker S.C."/>
            <person name="Pink R."/>
            <person name="Carter D.R."/>
            <person name="Collins A."/>
            <person name="Tomlin J."/>
            <person name="Gibbs M."/>
            <person name="Breuker C.J."/>
        </authorList>
    </citation>
    <scope>NUCLEOTIDE SEQUENCE</scope>
    <source>
        <tissue evidence="1">Ovary</tissue>
    </source>
</reference>
<protein>
    <submittedName>
        <fullName evidence="1">Uncharacterized protein</fullName>
    </submittedName>
</protein>
<sequence length="73" mass="8833">YYLRLSRCKYYIHKLAFPYRINQWDVSISWCHGSKSFTPAELRISSFQEGKRLYFIDFDLLLVKLMTITFLSN</sequence>
<organism evidence="1">
    <name type="scientific">Pararge aegeria</name>
    <name type="common">speckled wood butterfly</name>
    <dbReference type="NCBI Taxonomy" id="116150"/>
    <lineage>
        <taxon>Eukaryota</taxon>
        <taxon>Metazoa</taxon>
        <taxon>Ecdysozoa</taxon>
        <taxon>Arthropoda</taxon>
        <taxon>Hexapoda</taxon>
        <taxon>Insecta</taxon>
        <taxon>Pterygota</taxon>
        <taxon>Neoptera</taxon>
        <taxon>Endopterygota</taxon>
        <taxon>Lepidoptera</taxon>
        <taxon>Glossata</taxon>
        <taxon>Ditrysia</taxon>
        <taxon>Papilionoidea</taxon>
        <taxon>Nymphalidae</taxon>
        <taxon>Satyrinae</taxon>
        <taxon>Satyrini</taxon>
        <taxon>Parargina</taxon>
        <taxon>Pararge</taxon>
    </lineage>
</organism>
<evidence type="ECO:0000313" key="1">
    <source>
        <dbReference type="EMBL" id="JAA90684.1"/>
    </source>
</evidence>
<dbReference type="AlphaFoldDB" id="S4PID4"/>
<proteinExistence type="predicted"/>
<name>S4PID4_9NEOP</name>
<accession>S4PID4</accession>